<proteinExistence type="predicted"/>
<name>E8M8N8_PHOS4</name>
<accession>E8M8N8</accession>
<dbReference type="GeneID" id="95571770"/>
<comment type="caution">
    <text evidence="1">The sequence shown here is derived from an EMBL/GenBank/DDBJ whole genome shotgun (WGS) entry which is preliminary data.</text>
</comment>
<evidence type="ECO:0000313" key="2">
    <source>
        <dbReference type="Proteomes" id="UP000006228"/>
    </source>
</evidence>
<reference evidence="1 2" key="1">
    <citation type="journal article" date="2012" name="Int. J. Syst. Evol. Microbiol.">
        <title>Vibrio caribbeanicus sp. nov., isolated from the marine sponge Scleritoderma cyanea.</title>
        <authorList>
            <person name="Hoffmann M."/>
            <person name="Monday S.R."/>
            <person name="Allard M.W."/>
            <person name="Strain E.A."/>
            <person name="Whittaker P."/>
            <person name="Naum M."/>
            <person name="McCarthy P.J."/>
            <person name="Lopez J.V."/>
            <person name="Fischer M."/>
            <person name="Brown E.W."/>
        </authorList>
    </citation>
    <scope>NUCLEOTIDE SEQUENCE [LARGE SCALE GENOMIC DNA]</scope>
    <source>
        <strain evidence="2">DSMZ 21326</strain>
    </source>
</reference>
<gene>
    <name evidence="1" type="ORF">VISI1226_13713</name>
</gene>
<organism evidence="1 2">
    <name type="scientific">Vibrio sinaloensis DSM 21326</name>
    <dbReference type="NCBI Taxonomy" id="945550"/>
    <lineage>
        <taxon>Bacteria</taxon>
        <taxon>Pseudomonadati</taxon>
        <taxon>Pseudomonadota</taxon>
        <taxon>Gammaproteobacteria</taxon>
        <taxon>Vibrionales</taxon>
        <taxon>Vibrionaceae</taxon>
        <taxon>Vibrio</taxon>
        <taxon>Vibrio oreintalis group</taxon>
    </lineage>
</organism>
<dbReference type="Proteomes" id="UP000006228">
    <property type="component" value="Unassembled WGS sequence"/>
</dbReference>
<sequence length="45" mass="4705">MKLNKSTLVPMLVTAGLTIALVATINNVSALSSVKEVVSGDKGWF</sequence>
<dbReference type="AlphaFoldDB" id="E8M8N8"/>
<protein>
    <submittedName>
        <fullName evidence="1">Uncharacterized protein</fullName>
    </submittedName>
</protein>
<dbReference type="RefSeq" id="WP_008078114.1">
    <property type="nucleotide sequence ID" value="NZ_AEVT01000076.1"/>
</dbReference>
<evidence type="ECO:0000313" key="1">
    <source>
        <dbReference type="EMBL" id="EGA69583.1"/>
    </source>
</evidence>
<dbReference type="EMBL" id="AEVT01000076">
    <property type="protein sequence ID" value="EGA69583.1"/>
    <property type="molecule type" value="Genomic_DNA"/>
</dbReference>
<dbReference type="eggNOG" id="ENOG5032DZ0">
    <property type="taxonomic scope" value="Bacteria"/>
</dbReference>